<accession>A0AC60PXT4</accession>
<protein>
    <submittedName>
        <fullName evidence="1">Uncharacterized protein</fullName>
    </submittedName>
</protein>
<sequence>MSVTAKRTPYLLMIDGVPRSPLYTAEAVREALKFEPTANDVILVTHRKSGTHWVKQILLLLLNKGQSPDDFADLARQTPSITSLGMTVSDKSPMFLRTHFSFRELKYSRNAKYIYVARNPWDTCVSFYHHVKTRPHYRFQDGTFEEFVDAFIKGRVGQGDHLDHVLSGYALRHEANVLFLTYEKLKEDTAGTILKIAEFLGDPYACMFDQDPGLMEEILSKSSVEFMRRTFQVSYEELREIYKNRPMNSEAEKDWKNIQNETTACGFVRNGTTGDWRGHFSPDLLERMQAWIDCKTRGSDVMTDDARLVRNAGPGRRQRGADGDGGRATDPDKPELFETSTWPDLRLQPSRQVRLKAGVCVCVCMLGRLSRPRQQRPLTHSTQSADVHFTAHRASIKEPGRQRTAFGAARTRNMAFKLDEKRRGSARNARSTTGHSRGAGYVALLSSVVCRSTFSRSAAASRGDLPGYVSVDEAMECLKARSSG</sequence>
<gene>
    <name evidence="1" type="ORF">HPB47_027211</name>
</gene>
<proteinExistence type="predicted"/>
<evidence type="ECO:0000313" key="1">
    <source>
        <dbReference type="EMBL" id="KAG0425658.1"/>
    </source>
</evidence>
<comment type="caution">
    <text evidence="1">The sequence shown here is derived from an EMBL/GenBank/DDBJ whole genome shotgun (WGS) entry which is preliminary data.</text>
</comment>
<evidence type="ECO:0000313" key="2">
    <source>
        <dbReference type="Proteomes" id="UP000805193"/>
    </source>
</evidence>
<name>A0AC60PXT4_IXOPE</name>
<dbReference type="Proteomes" id="UP000805193">
    <property type="component" value="Unassembled WGS sequence"/>
</dbReference>
<dbReference type="EMBL" id="JABSTQ010009814">
    <property type="protein sequence ID" value="KAG0425658.1"/>
    <property type="molecule type" value="Genomic_DNA"/>
</dbReference>
<reference evidence="1 2" key="1">
    <citation type="journal article" date="2020" name="Cell">
        <title>Large-Scale Comparative Analyses of Tick Genomes Elucidate Their Genetic Diversity and Vector Capacities.</title>
        <authorList>
            <consortium name="Tick Genome and Microbiome Consortium (TIGMIC)"/>
            <person name="Jia N."/>
            <person name="Wang J."/>
            <person name="Shi W."/>
            <person name="Du L."/>
            <person name="Sun Y."/>
            <person name="Zhan W."/>
            <person name="Jiang J.F."/>
            <person name="Wang Q."/>
            <person name="Zhang B."/>
            <person name="Ji P."/>
            <person name="Bell-Sakyi L."/>
            <person name="Cui X.M."/>
            <person name="Yuan T.T."/>
            <person name="Jiang B.G."/>
            <person name="Yang W.F."/>
            <person name="Lam T.T."/>
            <person name="Chang Q.C."/>
            <person name="Ding S.J."/>
            <person name="Wang X.J."/>
            <person name="Zhu J.G."/>
            <person name="Ruan X.D."/>
            <person name="Zhao L."/>
            <person name="Wei J.T."/>
            <person name="Ye R.Z."/>
            <person name="Que T.C."/>
            <person name="Du C.H."/>
            <person name="Zhou Y.H."/>
            <person name="Cheng J.X."/>
            <person name="Dai P.F."/>
            <person name="Guo W.B."/>
            <person name="Han X.H."/>
            <person name="Huang E.J."/>
            <person name="Li L.F."/>
            <person name="Wei W."/>
            <person name="Gao Y.C."/>
            <person name="Liu J.Z."/>
            <person name="Shao H.Z."/>
            <person name="Wang X."/>
            <person name="Wang C.C."/>
            <person name="Yang T.C."/>
            <person name="Huo Q.B."/>
            <person name="Li W."/>
            <person name="Chen H.Y."/>
            <person name="Chen S.E."/>
            <person name="Zhou L.G."/>
            <person name="Ni X.B."/>
            <person name="Tian J.H."/>
            <person name="Sheng Y."/>
            <person name="Liu T."/>
            <person name="Pan Y.S."/>
            <person name="Xia L.Y."/>
            <person name="Li J."/>
            <person name="Zhao F."/>
            <person name="Cao W.C."/>
        </authorList>
    </citation>
    <scope>NUCLEOTIDE SEQUENCE [LARGE SCALE GENOMIC DNA]</scope>
    <source>
        <strain evidence="1">Iper-2018</strain>
    </source>
</reference>
<organism evidence="1 2">
    <name type="scientific">Ixodes persulcatus</name>
    <name type="common">Taiga tick</name>
    <dbReference type="NCBI Taxonomy" id="34615"/>
    <lineage>
        <taxon>Eukaryota</taxon>
        <taxon>Metazoa</taxon>
        <taxon>Ecdysozoa</taxon>
        <taxon>Arthropoda</taxon>
        <taxon>Chelicerata</taxon>
        <taxon>Arachnida</taxon>
        <taxon>Acari</taxon>
        <taxon>Parasitiformes</taxon>
        <taxon>Ixodida</taxon>
        <taxon>Ixodoidea</taxon>
        <taxon>Ixodidae</taxon>
        <taxon>Ixodinae</taxon>
        <taxon>Ixodes</taxon>
    </lineage>
</organism>
<keyword evidence="2" id="KW-1185">Reference proteome</keyword>